<evidence type="ECO:0000313" key="1">
    <source>
        <dbReference type="EMBL" id="AIF00187.1"/>
    </source>
</evidence>
<dbReference type="EMBL" id="KF900583">
    <property type="protein sequence ID" value="AIF00187.1"/>
    <property type="molecule type" value="Genomic_DNA"/>
</dbReference>
<name>A0A075GDU4_9EURY</name>
<accession>A0A075GDU4</accession>
<organism evidence="1">
    <name type="scientific">uncultured marine group II/III euryarchaeote KM3_12_E03</name>
    <dbReference type="NCBI Taxonomy" id="1457859"/>
    <lineage>
        <taxon>Archaea</taxon>
        <taxon>Methanobacteriati</taxon>
        <taxon>Methanobacteriota</taxon>
        <taxon>environmental samples</taxon>
    </lineage>
</organism>
<proteinExistence type="predicted"/>
<dbReference type="AlphaFoldDB" id="A0A075GDU4"/>
<reference evidence="1" key="1">
    <citation type="journal article" date="2014" name="Genome Biol. Evol.">
        <title>Pangenome evidence for extensive interdomain horizontal transfer affecting lineage core and shell genes in uncultured planktonic thaumarchaeota and euryarchaeota.</title>
        <authorList>
            <person name="Deschamps P."/>
            <person name="Zivanovic Y."/>
            <person name="Moreira D."/>
            <person name="Rodriguez-Valera F."/>
            <person name="Lopez-Garcia P."/>
        </authorList>
    </citation>
    <scope>NUCLEOTIDE SEQUENCE</scope>
</reference>
<sequence length="139" mass="16065">MLAKGRANEYDWNYLRMFRINQLTDELYALVIDDHDTDYLTINGSDDTPIVKGDWTADWGRVFGDQYHLPNTGLGEMVYGWWLLDFNGDMIADGTNPIDWDTDGDWLNDWFEIENDMLDGIRGNGPSPIRYDDRTTNSG</sequence>
<protein>
    <submittedName>
        <fullName evidence="1">Uncharacterized protein</fullName>
    </submittedName>
</protein>